<organism evidence="1">
    <name type="scientific">Rodentolepis nana</name>
    <name type="common">Dwarf tapeworm</name>
    <name type="synonym">Hymenolepis nana</name>
    <dbReference type="NCBI Taxonomy" id="102285"/>
    <lineage>
        <taxon>Eukaryota</taxon>
        <taxon>Metazoa</taxon>
        <taxon>Spiralia</taxon>
        <taxon>Lophotrochozoa</taxon>
        <taxon>Platyhelminthes</taxon>
        <taxon>Cestoda</taxon>
        <taxon>Eucestoda</taxon>
        <taxon>Cyclophyllidea</taxon>
        <taxon>Hymenolepididae</taxon>
        <taxon>Rodentolepis</taxon>
    </lineage>
</organism>
<proteinExistence type="predicted"/>
<protein>
    <submittedName>
        <fullName evidence="1">RNase_PH domain-containing protein</fullName>
    </submittedName>
</protein>
<evidence type="ECO:0000313" key="1">
    <source>
        <dbReference type="WBParaSite" id="HNAJ_0000519101-mRNA-1"/>
    </source>
</evidence>
<sequence length="63" mass="6884">LDRRSAEYIVRAPGGKGSEGEGALGDEILRLSFAKALSYGLVKVVPLRHCLIEKLPRDKCIFA</sequence>
<dbReference type="WBParaSite" id="HNAJ_0000519101-mRNA-1">
    <property type="protein sequence ID" value="HNAJ_0000519101-mRNA-1"/>
    <property type="gene ID" value="HNAJ_0000519101"/>
</dbReference>
<name>A0A0R3TDQ2_RODNA</name>
<dbReference type="AlphaFoldDB" id="A0A0R3TDQ2"/>
<reference evidence="1" key="1">
    <citation type="submission" date="2017-02" db="UniProtKB">
        <authorList>
            <consortium name="WormBaseParasite"/>
        </authorList>
    </citation>
    <scope>IDENTIFICATION</scope>
</reference>
<accession>A0A0R3TDQ2</accession>